<keyword evidence="4" id="KW-1185">Reference proteome</keyword>
<evidence type="ECO:0000259" key="2">
    <source>
        <dbReference type="PROSITE" id="PS50887"/>
    </source>
</evidence>
<organism evidence="3 4">
    <name type="scientific">Pelotomaculum thermopropionicum (strain DSM 13744 / JCM 10971 / SI)</name>
    <dbReference type="NCBI Taxonomy" id="370438"/>
    <lineage>
        <taxon>Bacteria</taxon>
        <taxon>Bacillati</taxon>
        <taxon>Bacillota</taxon>
        <taxon>Clostridia</taxon>
        <taxon>Eubacteriales</taxon>
        <taxon>Desulfotomaculaceae</taxon>
        <taxon>Pelotomaculum</taxon>
    </lineage>
</organism>
<dbReference type="InterPro" id="IPR043128">
    <property type="entry name" value="Rev_trsase/Diguanyl_cyclase"/>
</dbReference>
<dbReference type="KEGG" id="pth:PTH_2757"/>
<protein>
    <submittedName>
        <fullName evidence="3">Hypothetical membrane protein</fullName>
    </submittedName>
</protein>
<dbReference type="SUPFAM" id="SSF55073">
    <property type="entry name" value="Nucleotide cyclase"/>
    <property type="match status" value="1"/>
</dbReference>
<dbReference type="Gene3D" id="3.30.70.270">
    <property type="match status" value="1"/>
</dbReference>
<dbReference type="STRING" id="370438.PTH_2757"/>
<dbReference type="InterPro" id="IPR029787">
    <property type="entry name" value="Nucleotide_cyclase"/>
</dbReference>
<evidence type="ECO:0000313" key="4">
    <source>
        <dbReference type="Proteomes" id="UP000006556"/>
    </source>
</evidence>
<feature type="transmembrane region" description="Helical" evidence="1">
    <location>
        <begin position="65"/>
        <end position="91"/>
    </location>
</feature>
<dbReference type="GO" id="GO:0052621">
    <property type="term" value="F:diguanylate cyclase activity"/>
    <property type="evidence" value="ECO:0007669"/>
    <property type="project" value="TreeGrafter"/>
</dbReference>
<feature type="transmembrane region" description="Helical" evidence="1">
    <location>
        <begin position="6"/>
        <end position="27"/>
    </location>
</feature>
<dbReference type="SUPFAM" id="SSF55781">
    <property type="entry name" value="GAF domain-like"/>
    <property type="match status" value="1"/>
</dbReference>
<dbReference type="CDD" id="cd01949">
    <property type="entry name" value="GGDEF"/>
    <property type="match status" value="1"/>
</dbReference>
<evidence type="ECO:0000313" key="3">
    <source>
        <dbReference type="EMBL" id="BAF60938.1"/>
    </source>
</evidence>
<dbReference type="InterPro" id="IPR050469">
    <property type="entry name" value="Diguanylate_Cyclase"/>
</dbReference>
<dbReference type="InterPro" id="IPR000160">
    <property type="entry name" value="GGDEF_dom"/>
</dbReference>
<feature type="transmembrane region" description="Helical" evidence="1">
    <location>
        <begin position="204"/>
        <end position="222"/>
    </location>
</feature>
<reference evidence="4" key="1">
    <citation type="journal article" date="2008" name="Genome Res.">
        <title>The genome of Pelotomaculum thermopropionicum reveals niche-associated evolution in anaerobic microbiota.</title>
        <authorList>
            <person name="Kosaka T."/>
            <person name="Kato S."/>
            <person name="Shimoyama T."/>
            <person name="Ishii S."/>
            <person name="Abe T."/>
            <person name="Watanabe K."/>
        </authorList>
    </citation>
    <scope>NUCLEOTIDE SEQUENCE [LARGE SCALE GENOMIC DNA]</scope>
    <source>
        <strain evidence="4">DSM 13744 / JCM 10971 / SI</strain>
    </source>
</reference>
<keyword evidence="1" id="KW-0472">Membrane</keyword>
<feature type="transmembrane region" description="Helical" evidence="1">
    <location>
        <begin position="134"/>
        <end position="159"/>
    </location>
</feature>
<dbReference type="SMART" id="SM00267">
    <property type="entry name" value="GGDEF"/>
    <property type="match status" value="1"/>
</dbReference>
<dbReference type="SMART" id="SM00065">
    <property type="entry name" value="GAF"/>
    <property type="match status" value="1"/>
</dbReference>
<sequence>MRAKEGIVHVLYNWLVVGAAVWQLYLLFPALDVDRGEELLAVIFLGAMAEWLAVSFPHGQLSGGFALILTSFLLYGPAAAAWTGGLATLLGQGIANRGNPMRTTLFNAGQYVLAAVAAGKAFERCGGVPGLAGFANALPLAAFIASYITVNHVLVYLYLLPKRHILPGLAWTDAVKWDGLTYLFTVPLGLFMVVVYRHTGPAGVLPLFFSVLALQFILRYHVRLQVANRELTAFYEVARFLEGGPGPAEVLEQILKSAGKAFPFHTGVAYLRSEEKDIFLPAAVTGPYSKQLWSTAVYPDEGLIGWVLSGREPEIIYDSRSDPRTAGETGLVKVLRSLLVVPLLSGREALGVIVLGDKRPAAFEEKHLHIMAVLAGQAAVAVENAVLGARLEQALCQDPATGLLSFGPFSKMVREFCANAGPDGAGAGLILINLDHFRIFNQRYGREAGERVLAELAALIDGNTRKGDLAARYGGDEFALLLPGVNGRRLVEKAEIIWTRIRRNVFLKKEGRAARLTASIGVAEFPRDAGDAAGLFKAAERALKKAKEKGGDRVETAAVAIAD</sequence>
<dbReference type="PANTHER" id="PTHR45138">
    <property type="entry name" value="REGULATORY COMPONENTS OF SENSORY TRANSDUCTION SYSTEM"/>
    <property type="match status" value="1"/>
</dbReference>
<feature type="transmembrane region" description="Helical" evidence="1">
    <location>
        <begin position="39"/>
        <end position="59"/>
    </location>
</feature>
<gene>
    <name evidence="3" type="ordered locus">PTH_2757</name>
</gene>
<keyword evidence="1" id="KW-0812">Transmembrane</keyword>
<dbReference type="Proteomes" id="UP000006556">
    <property type="component" value="Chromosome"/>
</dbReference>
<dbReference type="HOGENOM" id="CLU_032209_0_0_9"/>
<dbReference type="PANTHER" id="PTHR45138:SF9">
    <property type="entry name" value="DIGUANYLATE CYCLASE DGCM-RELATED"/>
    <property type="match status" value="1"/>
</dbReference>
<dbReference type="AlphaFoldDB" id="A5CYJ5"/>
<feature type="transmembrane region" description="Helical" evidence="1">
    <location>
        <begin position="180"/>
        <end position="198"/>
    </location>
</feature>
<proteinExistence type="predicted"/>
<keyword evidence="1" id="KW-1133">Transmembrane helix</keyword>
<feature type="domain" description="GGDEF" evidence="2">
    <location>
        <begin position="425"/>
        <end position="559"/>
    </location>
</feature>
<accession>A5CYJ5</accession>
<name>A5CYJ5_PELTS</name>
<dbReference type="NCBIfam" id="TIGR00254">
    <property type="entry name" value="GGDEF"/>
    <property type="match status" value="1"/>
</dbReference>
<dbReference type="PROSITE" id="PS50887">
    <property type="entry name" value="GGDEF"/>
    <property type="match status" value="1"/>
</dbReference>
<dbReference type="Pfam" id="PF13492">
    <property type="entry name" value="GAF_3"/>
    <property type="match status" value="1"/>
</dbReference>
<dbReference type="EMBL" id="AP009389">
    <property type="protein sequence ID" value="BAF60938.1"/>
    <property type="molecule type" value="Genomic_DNA"/>
</dbReference>
<dbReference type="eggNOG" id="COG2203">
    <property type="taxonomic scope" value="Bacteria"/>
</dbReference>
<dbReference type="InterPro" id="IPR029016">
    <property type="entry name" value="GAF-like_dom_sf"/>
</dbReference>
<evidence type="ECO:0000256" key="1">
    <source>
        <dbReference type="SAM" id="Phobius"/>
    </source>
</evidence>
<dbReference type="Pfam" id="PF00990">
    <property type="entry name" value="GGDEF"/>
    <property type="match status" value="1"/>
</dbReference>
<dbReference type="InterPro" id="IPR003018">
    <property type="entry name" value="GAF"/>
</dbReference>
<dbReference type="eggNOG" id="COG2199">
    <property type="taxonomic scope" value="Bacteria"/>
</dbReference>
<dbReference type="Gene3D" id="3.30.450.40">
    <property type="match status" value="1"/>
</dbReference>